<dbReference type="RefSeq" id="WP_229115277.1">
    <property type="nucleotide sequence ID" value="NZ_CP064787.1"/>
</dbReference>
<name>A0A897MTH8_9EURY</name>
<reference evidence="2" key="1">
    <citation type="submission" date="2020-11" db="EMBL/GenBank/DDBJ databases">
        <title>Carbohydrate-dependent, anaerobic sulfur respiration: A novel catabolism in halophilic archaea.</title>
        <authorList>
            <person name="Sorokin D.Y."/>
            <person name="Messina E."/>
            <person name="Smedile F."/>
            <person name="La Cono V."/>
            <person name="Hallsworth J.E."/>
            <person name="Yakimov M.M."/>
        </authorList>
    </citation>
    <scope>NUCLEOTIDE SEQUENCE</scope>
    <source>
        <strain evidence="2">HSR12-1</strain>
    </source>
</reference>
<dbReference type="Proteomes" id="UP000663525">
    <property type="component" value="Chromosome"/>
</dbReference>
<feature type="compositionally biased region" description="Acidic residues" evidence="1">
    <location>
        <begin position="118"/>
        <end position="153"/>
    </location>
</feature>
<gene>
    <name evidence="2" type="ORF">HSR121_1093</name>
</gene>
<dbReference type="GeneID" id="68854713"/>
<accession>A0A897MTH8</accession>
<dbReference type="EMBL" id="CP064787">
    <property type="protein sequence ID" value="QSG05440.1"/>
    <property type="molecule type" value="Genomic_DNA"/>
</dbReference>
<protein>
    <submittedName>
        <fullName evidence="2">Uncharacterized protein</fullName>
    </submittedName>
</protein>
<feature type="compositionally biased region" description="Basic and acidic residues" evidence="1">
    <location>
        <begin position="97"/>
        <end position="106"/>
    </location>
</feature>
<evidence type="ECO:0000313" key="3">
    <source>
        <dbReference type="Proteomes" id="UP000663525"/>
    </source>
</evidence>
<organism evidence="2 3">
    <name type="scientific">Halapricum desulfuricans</name>
    <dbReference type="NCBI Taxonomy" id="2841257"/>
    <lineage>
        <taxon>Archaea</taxon>
        <taxon>Methanobacteriati</taxon>
        <taxon>Methanobacteriota</taxon>
        <taxon>Stenosarchaea group</taxon>
        <taxon>Halobacteria</taxon>
        <taxon>Halobacteriales</taxon>
        <taxon>Haloarculaceae</taxon>
        <taxon>Halapricum</taxon>
    </lineage>
</organism>
<dbReference type="AlphaFoldDB" id="A0A897MTH8"/>
<evidence type="ECO:0000313" key="2">
    <source>
        <dbReference type="EMBL" id="QSG05440.1"/>
    </source>
</evidence>
<proteinExistence type="predicted"/>
<feature type="region of interest" description="Disordered" evidence="1">
    <location>
        <begin position="44"/>
        <end position="153"/>
    </location>
</feature>
<evidence type="ECO:0000256" key="1">
    <source>
        <dbReference type="SAM" id="MobiDB-lite"/>
    </source>
</evidence>
<sequence length="153" mass="16339">MADVSLDLDPAMIDNLRREADEHGFEDLDGYVEWLLGHRDTVLGEHDVWNSPPGGDFDADLGQSSGPSLDPDRPGVDAGTTEASSPESDTAGGPSLEPDRTERSSPEPDSSTQKSDEPSQDEQTDEDDVALPDEDGADDDDVAAALEDLDLDE</sequence>